<dbReference type="NCBIfam" id="TIGR00696">
    <property type="entry name" value="wecG_tagA_cpsF"/>
    <property type="match status" value="1"/>
</dbReference>
<keyword evidence="2" id="KW-0808">Transferase</keyword>
<dbReference type="EMBL" id="MFQP01000001">
    <property type="protein sequence ID" value="OGH87954.1"/>
    <property type="molecule type" value="Genomic_DNA"/>
</dbReference>
<evidence type="ECO:0008006" key="5">
    <source>
        <dbReference type="Google" id="ProtNLM"/>
    </source>
</evidence>
<proteinExistence type="predicted"/>
<gene>
    <name evidence="3" type="ORF">A2206_01420</name>
</gene>
<dbReference type="GO" id="GO:0016758">
    <property type="term" value="F:hexosyltransferase activity"/>
    <property type="evidence" value="ECO:0007669"/>
    <property type="project" value="TreeGrafter"/>
</dbReference>
<dbReference type="CDD" id="cd06533">
    <property type="entry name" value="Glyco_transf_WecG_TagA"/>
    <property type="match status" value="1"/>
</dbReference>
<organism evidence="3 4">
    <name type="scientific">Candidatus Magasanikbacteria bacterium RIFOXYA1_FULL_40_8</name>
    <dbReference type="NCBI Taxonomy" id="1798694"/>
    <lineage>
        <taxon>Bacteria</taxon>
        <taxon>Candidatus Magasanikiibacteriota</taxon>
    </lineage>
</organism>
<dbReference type="InterPro" id="IPR004629">
    <property type="entry name" value="WecG_TagA_CpsF"/>
</dbReference>
<dbReference type="Pfam" id="PF03808">
    <property type="entry name" value="Glyco_tran_WecG"/>
    <property type="match status" value="1"/>
</dbReference>
<evidence type="ECO:0000256" key="2">
    <source>
        <dbReference type="ARBA" id="ARBA00022679"/>
    </source>
</evidence>
<dbReference type="AlphaFoldDB" id="A0A1F6NWD7"/>
<dbReference type="PANTHER" id="PTHR34136">
    <property type="match status" value="1"/>
</dbReference>
<keyword evidence="1" id="KW-0328">Glycosyltransferase</keyword>
<comment type="caution">
    <text evidence="3">The sequence shown here is derived from an EMBL/GenBank/DDBJ whole genome shotgun (WGS) entry which is preliminary data.</text>
</comment>
<evidence type="ECO:0000313" key="3">
    <source>
        <dbReference type="EMBL" id="OGH87954.1"/>
    </source>
</evidence>
<evidence type="ECO:0000256" key="1">
    <source>
        <dbReference type="ARBA" id="ARBA00022676"/>
    </source>
</evidence>
<name>A0A1F6NWD7_9BACT</name>
<accession>A0A1F6NWD7</accession>
<sequence>MHTKIMGVKIDNVTEGEAIDLVVKFLSEGREHLIFTPNPEMIMAAQDDSVLKDILNQSDLNVCDGKGIKYTCALLQNKYEREKTKYFKCVPGADFMIDICDYASKYEFSVYLLGSGNEAVIARAAKNLKRRFPKLIIAGYHPGPMMDSLPNKHLKYRTEDNDSVITDIVQTQPDILFVGFGHGKQEKWIAENIKKLPGIKVAMGVGGSFDYISGRISRAPKFLRKIGLEWCWRLLKEPSRIGRVWTAVVKFPLAFILCKKKEKEKE</sequence>
<evidence type="ECO:0000313" key="4">
    <source>
        <dbReference type="Proteomes" id="UP000177151"/>
    </source>
</evidence>
<dbReference type="Proteomes" id="UP000177151">
    <property type="component" value="Unassembled WGS sequence"/>
</dbReference>
<protein>
    <recommendedName>
        <fullName evidence="5">Glycosyltransferase</fullName>
    </recommendedName>
</protein>
<reference evidence="3 4" key="1">
    <citation type="journal article" date="2016" name="Nat. Commun.">
        <title>Thousands of microbial genomes shed light on interconnected biogeochemical processes in an aquifer system.</title>
        <authorList>
            <person name="Anantharaman K."/>
            <person name="Brown C.T."/>
            <person name="Hug L.A."/>
            <person name="Sharon I."/>
            <person name="Castelle C.J."/>
            <person name="Probst A.J."/>
            <person name="Thomas B.C."/>
            <person name="Singh A."/>
            <person name="Wilkins M.J."/>
            <person name="Karaoz U."/>
            <person name="Brodie E.L."/>
            <person name="Williams K.H."/>
            <person name="Hubbard S.S."/>
            <person name="Banfield J.F."/>
        </authorList>
    </citation>
    <scope>NUCLEOTIDE SEQUENCE [LARGE SCALE GENOMIC DNA]</scope>
</reference>
<dbReference type="PANTHER" id="PTHR34136:SF1">
    <property type="entry name" value="UDP-N-ACETYL-D-MANNOSAMINURONIC ACID TRANSFERASE"/>
    <property type="match status" value="1"/>
</dbReference>